<feature type="compositionally biased region" description="Polar residues" evidence="2">
    <location>
        <begin position="117"/>
        <end position="133"/>
    </location>
</feature>
<evidence type="ECO:0000313" key="3">
    <source>
        <dbReference type="EMBL" id="CBX92647.1"/>
    </source>
</evidence>
<dbReference type="Proteomes" id="UP000002668">
    <property type="component" value="Genome"/>
</dbReference>
<name>E4ZN44_LEPMJ</name>
<keyword evidence="4" id="KW-1185">Reference proteome</keyword>
<organism evidence="4">
    <name type="scientific">Leptosphaeria maculans (strain JN3 / isolate v23.1.3 / race Av1-4-5-6-7-8)</name>
    <name type="common">Blackleg fungus</name>
    <name type="synonym">Phoma lingam</name>
    <dbReference type="NCBI Taxonomy" id="985895"/>
    <lineage>
        <taxon>Eukaryota</taxon>
        <taxon>Fungi</taxon>
        <taxon>Dikarya</taxon>
        <taxon>Ascomycota</taxon>
        <taxon>Pezizomycotina</taxon>
        <taxon>Dothideomycetes</taxon>
        <taxon>Pleosporomycetidae</taxon>
        <taxon>Pleosporales</taxon>
        <taxon>Pleosporineae</taxon>
        <taxon>Leptosphaeriaceae</taxon>
        <taxon>Plenodomus</taxon>
        <taxon>Plenodomus lingam/Leptosphaeria maculans species complex</taxon>
    </lineage>
</organism>
<sequence>MAEEFVKENFGDTPHESHEVDVHSYNEFGISPEQSPRGGPAPFELPPARQRETLSGTFEDTEGNLSHHSHVDNPNIIASSSILSAHRIHEGNEEDEEPDIEKHADGEPRDPRLLQGKANTSTFDAPTKSSMAKQNEKVDLPSTVRKTSTISSSNQTTRLDSLRRQRSLFSEGRGGPSYLGNTSSVAISRPGFERTSSSGREETVEIPNLIVRSPGKSRRRMQRSHTLDPFHLESFTSSSDTASTSKALHVIADANQPREGNSSFQGYFDDAVRDQYIKPEKQLQAVQDQDNESLPERQISLEDYAQLQEKNNELVCQVVELENRIETCYLQDKAPDNLEDALIEIALLRAAGLNVKKAEEEMEDARAWAQQTDDELMQLKDDLEFLESCVKERFASLVNGTNESALVRGKIQFGDFASVANYHAASLLQLFQEFEKAIEALKEENYQLNGKLDMEIRLSKYLSEKKTSSIGSGSALTFQNQKLYEEEQKKRKSLEAKLQDFQDVAAASMDRELKLEITKLKNELAEFQLEASKHQANARLWQEESRIARHELEKRNRGFKEENDSQKKEMRLYIKDYYNKTKDASHWNLRDLQTEIATLESQLQKTTSQFSATKSENACLREEIEELYQKLQGTERFINEGLVYADIDFTPSSLPPDPDPDITSSSTARSSSPISWLATRDFKRSVPRYPPRFVLKQQQYEAAMVQFRQKQEARRRVEDDALDDLMEKLRRYRMGVLGVRYPPSKGTGWEAVRKKSLWDRWDGEGWTREVQLSKTEERLARELKGKGGMGIGDF</sequence>
<accession>E4ZN44</accession>
<protein>
    <submittedName>
        <fullName evidence="3">Predicted protein</fullName>
    </submittedName>
</protein>
<dbReference type="HOGENOM" id="CLU_353759_0_0_1"/>
<evidence type="ECO:0000256" key="2">
    <source>
        <dbReference type="SAM" id="MobiDB-lite"/>
    </source>
</evidence>
<evidence type="ECO:0000256" key="1">
    <source>
        <dbReference type="SAM" id="Coils"/>
    </source>
</evidence>
<dbReference type="OrthoDB" id="3685769at2759"/>
<dbReference type="GeneID" id="13287265"/>
<feature type="compositionally biased region" description="Polar residues" evidence="2">
    <location>
        <begin position="144"/>
        <end position="159"/>
    </location>
</feature>
<feature type="coiled-coil region" evidence="1">
    <location>
        <begin position="424"/>
        <end position="451"/>
    </location>
</feature>
<reference evidence="4" key="1">
    <citation type="journal article" date="2011" name="Nat. Commun.">
        <title>Effector diversification within compartments of the Leptosphaeria maculans genome affected by Repeat-Induced Point mutations.</title>
        <authorList>
            <person name="Rouxel T."/>
            <person name="Grandaubert J."/>
            <person name="Hane J.K."/>
            <person name="Hoede C."/>
            <person name="van de Wouw A.P."/>
            <person name="Couloux A."/>
            <person name="Dominguez V."/>
            <person name="Anthouard V."/>
            <person name="Bally P."/>
            <person name="Bourras S."/>
            <person name="Cozijnsen A.J."/>
            <person name="Ciuffetti L.M."/>
            <person name="Degrave A."/>
            <person name="Dilmaghani A."/>
            <person name="Duret L."/>
            <person name="Fudal I."/>
            <person name="Goodwin S.B."/>
            <person name="Gout L."/>
            <person name="Glaser N."/>
            <person name="Linglin J."/>
            <person name="Kema G.H.J."/>
            <person name="Lapalu N."/>
            <person name="Lawrence C.B."/>
            <person name="May K."/>
            <person name="Meyer M."/>
            <person name="Ollivier B."/>
            <person name="Poulain J."/>
            <person name="Schoch C.L."/>
            <person name="Simon A."/>
            <person name="Spatafora J.W."/>
            <person name="Stachowiak A."/>
            <person name="Turgeon B.G."/>
            <person name="Tyler B.M."/>
            <person name="Vincent D."/>
            <person name="Weissenbach J."/>
            <person name="Amselem J."/>
            <person name="Quesneville H."/>
            <person name="Oliver R.P."/>
            <person name="Wincker P."/>
            <person name="Balesdent M.-H."/>
            <person name="Howlett B.J."/>
        </authorList>
    </citation>
    <scope>NUCLEOTIDE SEQUENCE [LARGE SCALE GENOMIC DNA]</scope>
    <source>
        <strain evidence="4">JN3 / isolate v23.1.3 / race Av1-4-5-6-7-8</strain>
    </source>
</reference>
<dbReference type="EMBL" id="FP929094">
    <property type="protein sequence ID" value="CBX92647.1"/>
    <property type="molecule type" value="Genomic_DNA"/>
</dbReference>
<dbReference type="VEuPathDB" id="FungiDB:LEMA_P053530.1"/>
<feature type="region of interest" description="Disordered" evidence="2">
    <location>
        <begin position="27"/>
        <end position="201"/>
    </location>
</feature>
<keyword evidence="1" id="KW-0175">Coiled coil</keyword>
<feature type="coiled-coil region" evidence="1">
    <location>
        <begin position="355"/>
        <end position="389"/>
    </location>
</feature>
<feature type="compositionally biased region" description="Basic and acidic residues" evidence="2">
    <location>
        <begin position="100"/>
        <end position="112"/>
    </location>
</feature>
<gene>
    <name evidence="3" type="ORF">LEMA_P053530.1</name>
</gene>
<proteinExistence type="predicted"/>
<dbReference type="AlphaFoldDB" id="E4ZN44"/>
<dbReference type="InParanoid" id="E4ZN44"/>
<dbReference type="eggNOG" id="ENOG502R8BN">
    <property type="taxonomic scope" value="Eukaryota"/>
</dbReference>
<dbReference type="RefSeq" id="XP_003836012.1">
    <property type="nucleotide sequence ID" value="XM_003835964.1"/>
</dbReference>
<feature type="coiled-coil region" evidence="1">
    <location>
        <begin position="484"/>
        <end position="630"/>
    </location>
</feature>
<evidence type="ECO:0000313" key="4">
    <source>
        <dbReference type="Proteomes" id="UP000002668"/>
    </source>
</evidence>
<feature type="compositionally biased region" description="Polar residues" evidence="2">
    <location>
        <begin position="53"/>
        <end position="66"/>
    </location>
</feature>